<sequence>MVSCQSLGSVSNPCSILRKPPTLQSETKTAVFKDKPFLHWFAKVNEDGKARKCW</sequence>
<evidence type="ECO:0000313" key="2">
    <source>
        <dbReference type="Proteomes" id="UP000671973"/>
    </source>
</evidence>
<accession>A0A858MRW6</accession>
<evidence type="ECO:0000313" key="1">
    <source>
        <dbReference type="EMBL" id="QIW87293.1"/>
    </source>
</evidence>
<organism evidence="1 2">
    <name type="scientific">Agrobacterium phage OLIVR1</name>
    <dbReference type="NCBI Taxonomy" id="2723769"/>
    <lineage>
        <taxon>Viruses</taxon>
        <taxon>Duplodnaviria</taxon>
        <taxon>Heunggongvirae</taxon>
        <taxon>Uroviricota</taxon>
        <taxon>Caudoviricetes</taxon>
        <taxon>Schitoviridae</taxon>
        <taxon>Oliverunavirus</taxon>
        <taxon>Oliverunavirus OLIVR1</taxon>
    </lineage>
</organism>
<gene>
    <name evidence="1" type="ORF">Ab1vBOLIVR1_gp98c</name>
</gene>
<proteinExistence type="predicted"/>
<name>A0A858MRW6_9CAUD</name>
<dbReference type="Proteomes" id="UP000671973">
    <property type="component" value="Segment"/>
</dbReference>
<reference evidence="1 2" key="1">
    <citation type="submission" date="2020-03" db="EMBL/GenBank/DDBJ databases">
        <authorList>
            <person name="Holtappels D."/>
            <person name="Bomans J.P.J."/>
            <person name="Lavigne R."/>
            <person name="Wagemans J."/>
        </authorList>
    </citation>
    <scope>NUCLEOTIDE SEQUENCE [LARGE SCALE GENOMIC DNA]</scope>
    <source>
        <strain evidence="1 2">OLIVR1</strain>
    </source>
</reference>
<dbReference type="EMBL" id="MT234338">
    <property type="protein sequence ID" value="QIW87293.1"/>
    <property type="molecule type" value="Genomic_DNA"/>
</dbReference>
<protein>
    <submittedName>
        <fullName evidence="1">Uncharacterized protein</fullName>
    </submittedName>
</protein>
<keyword evidence="2" id="KW-1185">Reference proteome</keyword>